<reference evidence="8" key="1">
    <citation type="submission" date="2020-03" db="EMBL/GenBank/DDBJ databases">
        <title>The deep terrestrial virosphere.</title>
        <authorList>
            <person name="Holmfeldt K."/>
            <person name="Nilsson E."/>
            <person name="Simone D."/>
            <person name="Lopez-Fernandez M."/>
            <person name="Wu X."/>
            <person name="de Brujin I."/>
            <person name="Lundin D."/>
            <person name="Andersson A."/>
            <person name="Bertilsson S."/>
            <person name="Dopson M."/>
        </authorList>
    </citation>
    <scope>NUCLEOTIDE SEQUENCE</scope>
    <source>
        <strain evidence="8">MM415B01144</strain>
    </source>
</reference>
<dbReference type="InterPro" id="IPR023404">
    <property type="entry name" value="rSAM_horseshoe"/>
</dbReference>
<comment type="cofactor">
    <cofactor evidence="1">
        <name>[4Fe-4S] cluster</name>
        <dbReference type="ChEBI" id="CHEBI:49883"/>
    </cofactor>
</comment>
<protein>
    <submittedName>
        <fullName evidence="8">Putative radical SAM superfamily protein</fullName>
    </submittedName>
</protein>
<evidence type="ECO:0000313" key="8">
    <source>
        <dbReference type="EMBL" id="QJA60261.1"/>
    </source>
</evidence>
<dbReference type="SFLD" id="SFLDS00029">
    <property type="entry name" value="Radical_SAM"/>
    <property type="match status" value="1"/>
</dbReference>
<organism evidence="8">
    <name type="scientific">viral metagenome</name>
    <dbReference type="NCBI Taxonomy" id="1070528"/>
    <lineage>
        <taxon>unclassified sequences</taxon>
        <taxon>metagenomes</taxon>
        <taxon>organismal metagenomes</taxon>
    </lineage>
</organism>
<evidence type="ECO:0000259" key="6">
    <source>
        <dbReference type="PROSITE" id="PS51332"/>
    </source>
</evidence>
<dbReference type="GO" id="GO:0046872">
    <property type="term" value="F:metal ion binding"/>
    <property type="evidence" value="ECO:0007669"/>
    <property type="project" value="UniProtKB-KW"/>
</dbReference>
<dbReference type="AlphaFoldDB" id="A0A6M3ISP9"/>
<keyword evidence="2" id="KW-0949">S-adenosyl-L-methionine</keyword>
<name>A0A6M3ISP9_9ZZZZ</name>
<dbReference type="Gene3D" id="3.90.550.10">
    <property type="entry name" value="Spore Coat Polysaccharide Biosynthesis Protein SpsA, Chain A"/>
    <property type="match status" value="1"/>
</dbReference>
<evidence type="ECO:0000259" key="7">
    <source>
        <dbReference type="PROSITE" id="PS51918"/>
    </source>
</evidence>
<dbReference type="SUPFAM" id="SSF53335">
    <property type="entry name" value="S-adenosyl-L-methionine-dependent methyltransferases"/>
    <property type="match status" value="1"/>
</dbReference>
<dbReference type="CDD" id="cd02440">
    <property type="entry name" value="AdoMet_MTases"/>
    <property type="match status" value="1"/>
</dbReference>
<dbReference type="InterPro" id="IPR051198">
    <property type="entry name" value="BchE-like"/>
</dbReference>
<dbReference type="Pfam" id="PF04055">
    <property type="entry name" value="Radical_SAM"/>
    <property type="match status" value="1"/>
</dbReference>
<dbReference type="InterPro" id="IPR013216">
    <property type="entry name" value="Methyltransf_11"/>
</dbReference>
<evidence type="ECO:0000256" key="2">
    <source>
        <dbReference type="ARBA" id="ARBA00022691"/>
    </source>
</evidence>
<dbReference type="GO" id="GO:0051539">
    <property type="term" value="F:4 iron, 4 sulfur cluster binding"/>
    <property type="evidence" value="ECO:0007669"/>
    <property type="project" value="UniProtKB-KW"/>
</dbReference>
<dbReference type="Gene3D" id="3.80.30.20">
    <property type="entry name" value="tm_1862 like domain"/>
    <property type="match status" value="1"/>
</dbReference>
<evidence type="ECO:0000256" key="5">
    <source>
        <dbReference type="ARBA" id="ARBA00023014"/>
    </source>
</evidence>
<dbReference type="GO" id="GO:0008757">
    <property type="term" value="F:S-adenosylmethionine-dependent methyltransferase activity"/>
    <property type="evidence" value="ECO:0007669"/>
    <property type="project" value="InterPro"/>
</dbReference>
<feature type="domain" description="B12-binding" evidence="6">
    <location>
        <begin position="1"/>
        <end position="129"/>
    </location>
</feature>
<keyword evidence="3" id="KW-0479">Metal-binding</keyword>
<dbReference type="Gene3D" id="3.40.50.280">
    <property type="entry name" value="Cobalamin-binding domain"/>
    <property type="match status" value="1"/>
</dbReference>
<dbReference type="Pfam" id="PF02310">
    <property type="entry name" value="B12-binding"/>
    <property type="match status" value="1"/>
</dbReference>
<dbReference type="InterPro" id="IPR034466">
    <property type="entry name" value="Methyltransferase_Class_B"/>
</dbReference>
<dbReference type="Pfam" id="PF08241">
    <property type="entry name" value="Methyltransf_11"/>
    <property type="match status" value="1"/>
</dbReference>
<dbReference type="SFLD" id="SFLDG01082">
    <property type="entry name" value="B12-binding_domain_containing"/>
    <property type="match status" value="1"/>
</dbReference>
<dbReference type="SFLD" id="SFLDG01123">
    <property type="entry name" value="methyltransferase_(Class_B)"/>
    <property type="match status" value="1"/>
</dbReference>
<dbReference type="PROSITE" id="PS51332">
    <property type="entry name" value="B12_BINDING"/>
    <property type="match status" value="1"/>
</dbReference>
<dbReference type="EMBL" id="MT141402">
    <property type="protein sequence ID" value="QJA60261.1"/>
    <property type="molecule type" value="Genomic_DNA"/>
</dbReference>
<dbReference type="InterPro" id="IPR006158">
    <property type="entry name" value="Cobalamin-bd"/>
</dbReference>
<evidence type="ECO:0000256" key="4">
    <source>
        <dbReference type="ARBA" id="ARBA00023004"/>
    </source>
</evidence>
<dbReference type="SUPFAM" id="SSF102114">
    <property type="entry name" value="Radical SAM enzymes"/>
    <property type="match status" value="1"/>
</dbReference>
<accession>A0A6M3ISP9</accession>
<evidence type="ECO:0000256" key="1">
    <source>
        <dbReference type="ARBA" id="ARBA00001966"/>
    </source>
</evidence>
<dbReference type="InterPro" id="IPR058240">
    <property type="entry name" value="rSAM_sf"/>
</dbReference>
<dbReference type="GO" id="GO:0031419">
    <property type="term" value="F:cobalamin binding"/>
    <property type="evidence" value="ECO:0007669"/>
    <property type="project" value="InterPro"/>
</dbReference>
<dbReference type="InterPro" id="IPR029063">
    <property type="entry name" value="SAM-dependent_MTases_sf"/>
</dbReference>
<dbReference type="CDD" id="cd01335">
    <property type="entry name" value="Radical_SAM"/>
    <property type="match status" value="1"/>
</dbReference>
<evidence type="ECO:0000256" key="3">
    <source>
        <dbReference type="ARBA" id="ARBA00022723"/>
    </source>
</evidence>
<gene>
    <name evidence="8" type="ORF">MM415B01144_0008</name>
</gene>
<dbReference type="Gene3D" id="3.40.50.150">
    <property type="entry name" value="Vaccinia Virus protein VP39"/>
    <property type="match status" value="1"/>
</dbReference>
<dbReference type="PANTHER" id="PTHR43409">
    <property type="entry name" value="ANAEROBIC MAGNESIUM-PROTOPORPHYRIN IX MONOMETHYL ESTER CYCLASE-RELATED"/>
    <property type="match status" value="1"/>
</dbReference>
<keyword evidence="5" id="KW-0411">Iron-sulfur</keyword>
<proteinExistence type="predicted"/>
<dbReference type="PROSITE" id="PS51918">
    <property type="entry name" value="RADICAL_SAM"/>
    <property type="match status" value="1"/>
</dbReference>
<dbReference type="SMART" id="SM00729">
    <property type="entry name" value="Elp3"/>
    <property type="match status" value="1"/>
</dbReference>
<feature type="domain" description="Radical SAM core" evidence="7">
    <location>
        <begin position="168"/>
        <end position="394"/>
    </location>
</feature>
<dbReference type="InterPro" id="IPR006638">
    <property type="entry name" value="Elp3/MiaA/NifB-like_rSAM"/>
</dbReference>
<dbReference type="CDD" id="cd02068">
    <property type="entry name" value="radical_SAM_B12_BD"/>
    <property type="match status" value="1"/>
</dbReference>
<dbReference type="InterPro" id="IPR007197">
    <property type="entry name" value="rSAM"/>
</dbReference>
<dbReference type="InterPro" id="IPR029044">
    <property type="entry name" value="Nucleotide-diphossugar_trans"/>
</dbReference>
<keyword evidence="4" id="KW-0408">Iron</keyword>
<sequence>MKILRIGFIQAKQETDVQWFKPLAFGYLKAYLEKKLDNPPSFEFIKGPVDTNRYDIIVISSTSQDYSEAKRIAADIKRKNKSIITVLGGHHVTYLPSTLSSDFDLGVSGEGEQTFLELVEYFQNNVFNKSSEELKNIKGLAIHKNNEIILTGKRDLIDPLDNIPHPYRQLDDTQYLFTSRGCPYKCVFCSSSAFWNKTRVFSAEYVVDEIEQILKLFPDTSHIPIEDDIFIIDLPRLEKIIDLMEERQLSKRVAFSFAVRANLVTDQLCELFKRFNVRTVCFGAESASDRILEILKKKTTVAQNQAALDILHTHGLTTVCSFIVGVPTETKEEVIATYEFIIKNILERKLGLFSTINILTPMPGTEIWDHAVNQGLVNVSNMEWSRLAGFASYRTSNIISFSEWIKHREKNKSIYLNEDTLAQCKLYEIMNKYEEKIKNIERGIISGKSIIHPESKLAHKYCIGKGLEIGGSAHNPFGLDTINVDITDSMTTRFKKEEINLCGKALLVDIVAPGDAIPLPGASQDFVISSHVLEHFTNPIKALIEWNRLLKPGGIIFMIIPHKERTSDKKKERTTLQHLIDDYQNETTKSNDDENGHEHVWITEDIVNLLYWMINNLDMKWTIEEVQDTDDKVRNGFTIVIRKHFGIATETPKITIGFGALVNDPYRLDMVLRQSELEGDIFFIKEPTSATLGLNKLLDLIQGNGFGIAALVHQDMFFQNGWIETVKSQLVQLPDNWVVAGIIGKDKDGTMCGRLHDMRMPLLFNSDHAFPVRVSCFDECVIFVNLKSGFRFDEQLDGFDLYGTLAVLQAEEMGGSAWIIDAFAEHYCMRKFPWKPGDDFKRRVEWLSQRFPNAEQINSTAFGLYGFLRENLNPEVNSQGKEEVLCLQEVAG</sequence>